<dbReference type="EMBL" id="CP074694">
    <property type="protein sequence ID" value="QVL32039.1"/>
    <property type="molecule type" value="Genomic_DNA"/>
</dbReference>
<feature type="domain" description="Peptidase M16 N-terminal" evidence="4">
    <location>
        <begin position="16"/>
        <end position="159"/>
    </location>
</feature>
<evidence type="ECO:0000313" key="7">
    <source>
        <dbReference type="Proteomes" id="UP000676194"/>
    </source>
</evidence>
<dbReference type="PROSITE" id="PS00143">
    <property type="entry name" value="INSULINASE"/>
    <property type="match status" value="1"/>
</dbReference>
<dbReference type="AlphaFoldDB" id="A0A8E6B5W6"/>
<dbReference type="PANTHER" id="PTHR11851">
    <property type="entry name" value="METALLOPROTEASE"/>
    <property type="match status" value="1"/>
</dbReference>
<sequence length="411" mass="46090">MNFHQHVLPNGLQIIGETNPSALSAAVAFWVRTGGRDETPDVLGVSHFLEHMVFKGTQRRNPFQVNRDFSLIGADNNAFTSEENTVFHAAVLPEYLPQLVDVLADIMRPSLREEDFNTEKKVILDEIVRYSVQPQSAAYDRAREFYFRDHPLGNQVLGTTESITALTRDQMQKYFDSRYTAGNIHAIAVGNYDWEAFTKLIEKACGNWPAGQVVRQHRHEVAGPGGQKVVTVPAEKSAQEYVIMMAPGPAADHPLRYASAVLSTIVGDYTGSRLYWALVDPGLADNAGMGSDEYDRAGCQFVSYSCDPENAAECLEIAREVLAEVQKNGITEEELQQAKTKIASREVRAGERTSRRMFTIAKDWAYLNQYRTVDDELRELNLVTRKSISEALERYPIDQMTTTAYGPLEKL</sequence>
<dbReference type="InterPro" id="IPR011765">
    <property type="entry name" value="Pept_M16_N"/>
</dbReference>
<dbReference type="GO" id="GO:0004222">
    <property type="term" value="F:metalloendopeptidase activity"/>
    <property type="evidence" value="ECO:0007669"/>
    <property type="project" value="InterPro"/>
</dbReference>
<evidence type="ECO:0000313" key="6">
    <source>
        <dbReference type="EMBL" id="QVL32039.1"/>
    </source>
</evidence>
<protein>
    <submittedName>
        <fullName evidence="6">Insulinase family protein</fullName>
    </submittedName>
</protein>
<accession>A0A8E6B5W6</accession>
<evidence type="ECO:0000256" key="2">
    <source>
        <dbReference type="ARBA" id="ARBA00007261"/>
    </source>
</evidence>
<dbReference type="InterPro" id="IPR011249">
    <property type="entry name" value="Metalloenz_LuxS/M16"/>
</dbReference>
<evidence type="ECO:0000259" key="4">
    <source>
        <dbReference type="Pfam" id="PF00675"/>
    </source>
</evidence>
<dbReference type="Proteomes" id="UP000676194">
    <property type="component" value="Chromosome"/>
</dbReference>
<evidence type="ECO:0000259" key="5">
    <source>
        <dbReference type="Pfam" id="PF05193"/>
    </source>
</evidence>
<dbReference type="GO" id="GO:0046872">
    <property type="term" value="F:metal ion binding"/>
    <property type="evidence" value="ECO:0007669"/>
    <property type="project" value="InterPro"/>
</dbReference>
<evidence type="ECO:0000256" key="3">
    <source>
        <dbReference type="RuleBase" id="RU004447"/>
    </source>
</evidence>
<dbReference type="InterPro" id="IPR050361">
    <property type="entry name" value="MPP/UQCRC_Complex"/>
</dbReference>
<dbReference type="Pfam" id="PF00675">
    <property type="entry name" value="Peptidase_M16"/>
    <property type="match status" value="1"/>
</dbReference>
<gene>
    <name evidence="6" type="ORF">KIH39_24920</name>
</gene>
<comment type="cofactor">
    <cofactor evidence="1">
        <name>Zn(2+)</name>
        <dbReference type="ChEBI" id="CHEBI:29105"/>
    </cofactor>
</comment>
<dbReference type="PANTHER" id="PTHR11851:SF49">
    <property type="entry name" value="MITOCHONDRIAL-PROCESSING PEPTIDASE SUBUNIT ALPHA"/>
    <property type="match status" value="1"/>
</dbReference>
<dbReference type="SUPFAM" id="SSF63411">
    <property type="entry name" value="LuxS/MPP-like metallohydrolase"/>
    <property type="match status" value="2"/>
</dbReference>
<proteinExistence type="inferred from homology"/>
<dbReference type="InterPro" id="IPR007863">
    <property type="entry name" value="Peptidase_M16_C"/>
</dbReference>
<dbReference type="RefSeq" id="WP_213496618.1">
    <property type="nucleotide sequence ID" value="NZ_CP074694.1"/>
</dbReference>
<organism evidence="6 7">
    <name type="scientific">Telmatocola sphagniphila</name>
    <dbReference type="NCBI Taxonomy" id="1123043"/>
    <lineage>
        <taxon>Bacteria</taxon>
        <taxon>Pseudomonadati</taxon>
        <taxon>Planctomycetota</taxon>
        <taxon>Planctomycetia</taxon>
        <taxon>Gemmatales</taxon>
        <taxon>Gemmataceae</taxon>
    </lineage>
</organism>
<dbReference type="InterPro" id="IPR001431">
    <property type="entry name" value="Pept_M16_Zn_BS"/>
</dbReference>
<name>A0A8E6B5W6_9BACT</name>
<dbReference type="Pfam" id="PF05193">
    <property type="entry name" value="Peptidase_M16_C"/>
    <property type="match status" value="1"/>
</dbReference>
<keyword evidence="7" id="KW-1185">Reference proteome</keyword>
<dbReference type="KEGG" id="tsph:KIH39_24920"/>
<dbReference type="GO" id="GO:0006508">
    <property type="term" value="P:proteolysis"/>
    <property type="evidence" value="ECO:0007669"/>
    <property type="project" value="InterPro"/>
</dbReference>
<dbReference type="Gene3D" id="3.30.830.10">
    <property type="entry name" value="Metalloenzyme, LuxS/M16 peptidase-like"/>
    <property type="match status" value="2"/>
</dbReference>
<comment type="similarity">
    <text evidence="2 3">Belongs to the peptidase M16 family.</text>
</comment>
<reference evidence="6" key="1">
    <citation type="submission" date="2021-05" db="EMBL/GenBank/DDBJ databases">
        <title>Complete genome sequence of the cellulolytic planctomycete Telmatocola sphagniphila SP2T and characterization of the first cellulase from planctomycetes.</title>
        <authorList>
            <person name="Rakitin A.L."/>
            <person name="Beletsky A.V."/>
            <person name="Naumoff D.G."/>
            <person name="Kulichevskaya I.S."/>
            <person name="Mardanov A.V."/>
            <person name="Ravin N.V."/>
            <person name="Dedysh S.N."/>
        </authorList>
    </citation>
    <scope>NUCLEOTIDE SEQUENCE</scope>
    <source>
        <strain evidence="6">SP2T</strain>
    </source>
</reference>
<evidence type="ECO:0000256" key="1">
    <source>
        <dbReference type="ARBA" id="ARBA00001947"/>
    </source>
</evidence>
<feature type="domain" description="Peptidase M16 C-terminal" evidence="5">
    <location>
        <begin position="166"/>
        <end position="341"/>
    </location>
</feature>